<dbReference type="KEGG" id="adl:AURDEDRAFT_114308"/>
<proteinExistence type="predicted"/>
<dbReference type="PROSITE" id="PS50865">
    <property type="entry name" value="ZF_MYND_2"/>
    <property type="match status" value="1"/>
</dbReference>
<dbReference type="Proteomes" id="UP000006514">
    <property type="component" value="Unassembled WGS sequence"/>
</dbReference>
<dbReference type="AlphaFoldDB" id="J0WZ96"/>
<protein>
    <recommendedName>
        <fullName evidence="5">MYND-type domain-containing protein</fullName>
    </recommendedName>
</protein>
<evidence type="ECO:0000259" key="5">
    <source>
        <dbReference type="PROSITE" id="PS50865"/>
    </source>
</evidence>
<evidence type="ECO:0000313" key="7">
    <source>
        <dbReference type="Proteomes" id="UP000006514"/>
    </source>
</evidence>
<name>J0WZ96_AURST</name>
<accession>J0WZ96</accession>
<dbReference type="SUPFAM" id="SSF144232">
    <property type="entry name" value="HIT/MYND zinc finger-like"/>
    <property type="match status" value="1"/>
</dbReference>
<dbReference type="Gene3D" id="6.10.140.2220">
    <property type="match status" value="1"/>
</dbReference>
<dbReference type="InterPro" id="IPR002893">
    <property type="entry name" value="Znf_MYND"/>
</dbReference>
<evidence type="ECO:0000256" key="3">
    <source>
        <dbReference type="ARBA" id="ARBA00022833"/>
    </source>
</evidence>
<feature type="domain" description="MYND-type" evidence="5">
    <location>
        <begin position="650"/>
        <end position="689"/>
    </location>
</feature>
<organism evidence="6 7">
    <name type="scientific">Auricularia subglabra (strain TFB-10046 / SS5)</name>
    <name type="common">White-rot fungus</name>
    <name type="synonym">Auricularia delicata (strain TFB10046)</name>
    <dbReference type="NCBI Taxonomy" id="717982"/>
    <lineage>
        <taxon>Eukaryota</taxon>
        <taxon>Fungi</taxon>
        <taxon>Dikarya</taxon>
        <taxon>Basidiomycota</taxon>
        <taxon>Agaricomycotina</taxon>
        <taxon>Agaricomycetes</taxon>
        <taxon>Auriculariales</taxon>
        <taxon>Auriculariaceae</taxon>
        <taxon>Auricularia</taxon>
    </lineage>
</organism>
<sequence>MRTLAEHHDLPDFTTKRGLKECYNNMEIIPPLMVTADAPTGDVHLAAAAHMHLSMVAVDAMLGEELGTFPGLNYSIAEALRSQCDLRVMAGLFLLLKLIPHVDFGCLEDLASDVIPLVLNLIVTTKVENLVLELSLDSWTQWAVLLYLHDSDSGYLVINFMERLAMACRHTNRRQIASHILRQLQHVTCSTDVLSNEEEDADGMRRFFIAALRYDSAGDRLLALRAFRHTFARHVDDSPDGNAYPVTHMTAADYTHATGETHFHGLDTTRSDAKRVLDLRAEFFDCMRIFCSSRDTHTLAESLHDLLLRDPRAVGFSPDSVQQFARGRAPSQCQPSFVSWSDTLRHCTDSLRTCSRPSCGSHRQAVHILELQNYILDHKAHVAARVAAKLVESSDTPVLWYLYALAHGADRRGIYTIVRAVKDLITAESPVTKTPLYECMLATTALSAFSYVLTGDLEAWLPNNWDNVTTFGRLAAWAAMEYLRSAPFDGQYVAAMNEVYLLYHIWKEPSSSSTNPSPSTRFPFEARWNAATTIHSRVWNRPTVPHLHAMVTTLYADYAHAVSMWSTVLDHHLTRTPAPSPTDALDDFTRGDIYMGKRSFTPEQVAAWRSLISGEGAASCRARRVCWRDAPVETLKEVMQVHYTLRMHSCGHCGIDSTVLRRCGACKAIRYCGRDCQAEDWRQDHQHSCPRTYA</sequence>
<dbReference type="Pfam" id="PF01753">
    <property type="entry name" value="zf-MYND"/>
    <property type="match status" value="1"/>
</dbReference>
<dbReference type="OrthoDB" id="5231159at2759"/>
<keyword evidence="7" id="KW-1185">Reference proteome</keyword>
<dbReference type="EMBL" id="JH687770">
    <property type="protein sequence ID" value="EJD44612.1"/>
    <property type="molecule type" value="Genomic_DNA"/>
</dbReference>
<evidence type="ECO:0000256" key="2">
    <source>
        <dbReference type="ARBA" id="ARBA00022771"/>
    </source>
</evidence>
<keyword evidence="3" id="KW-0862">Zinc</keyword>
<dbReference type="InParanoid" id="J0WZ96"/>
<evidence type="ECO:0000256" key="1">
    <source>
        <dbReference type="ARBA" id="ARBA00022723"/>
    </source>
</evidence>
<keyword evidence="1" id="KW-0479">Metal-binding</keyword>
<dbReference type="GO" id="GO:0008270">
    <property type="term" value="F:zinc ion binding"/>
    <property type="evidence" value="ECO:0007669"/>
    <property type="project" value="UniProtKB-KW"/>
</dbReference>
<evidence type="ECO:0000256" key="4">
    <source>
        <dbReference type="PROSITE-ProRule" id="PRU00134"/>
    </source>
</evidence>
<evidence type="ECO:0000313" key="6">
    <source>
        <dbReference type="EMBL" id="EJD44612.1"/>
    </source>
</evidence>
<gene>
    <name evidence="6" type="ORF">AURDEDRAFT_114308</name>
</gene>
<keyword evidence="2 4" id="KW-0863">Zinc-finger</keyword>
<reference evidence="7" key="1">
    <citation type="journal article" date="2012" name="Science">
        <title>The Paleozoic origin of enzymatic lignin decomposition reconstructed from 31 fungal genomes.</title>
        <authorList>
            <person name="Floudas D."/>
            <person name="Binder M."/>
            <person name="Riley R."/>
            <person name="Barry K."/>
            <person name="Blanchette R.A."/>
            <person name="Henrissat B."/>
            <person name="Martinez A.T."/>
            <person name="Otillar R."/>
            <person name="Spatafora J.W."/>
            <person name="Yadav J.S."/>
            <person name="Aerts A."/>
            <person name="Benoit I."/>
            <person name="Boyd A."/>
            <person name="Carlson A."/>
            <person name="Copeland A."/>
            <person name="Coutinho P.M."/>
            <person name="de Vries R.P."/>
            <person name="Ferreira P."/>
            <person name="Findley K."/>
            <person name="Foster B."/>
            <person name="Gaskell J."/>
            <person name="Glotzer D."/>
            <person name="Gorecki P."/>
            <person name="Heitman J."/>
            <person name="Hesse C."/>
            <person name="Hori C."/>
            <person name="Igarashi K."/>
            <person name="Jurgens J.A."/>
            <person name="Kallen N."/>
            <person name="Kersten P."/>
            <person name="Kohler A."/>
            <person name="Kuees U."/>
            <person name="Kumar T.K.A."/>
            <person name="Kuo A."/>
            <person name="LaButti K."/>
            <person name="Larrondo L.F."/>
            <person name="Lindquist E."/>
            <person name="Ling A."/>
            <person name="Lombard V."/>
            <person name="Lucas S."/>
            <person name="Lundell T."/>
            <person name="Martin R."/>
            <person name="McLaughlin D.J."/>
            <person name="Morgenstern I."/>
            <person name="Morin E."/>
            <person name="Murat C."/>
            <person name="Nagy L.G."/>
            <person name="Nolan M."/>
            <person name="Ohm R.A."/>
            <person name="Patyshakuliyeva A."/>
            <person name="Rokas A."/>
            <person name="Ruiz-Duenas F.J."/>
            <person name="Sabat G."/>
            <person name="Salamov A."/>
            <person name="Samejima M."/>
            <person name="Schmutz J."/>
            <person name="Slot J.C."/>
            <person name="St John F."/>
            <person name="Stenlid J."/>
            <person name="Sun H."/>
            <person name="Sun S."/>
            <person name="Syed K."/>
            <person name="Tsang A."/>
            <person name="Wiebenga A."/>
            <person name="Young D."/>
            <person name="Pisabarro A."/>
            <person name="Eastwood D.C."/>
            <person name="Martin F."/>
            <person name="Cullen D."/>
            <person name="Grigoriev I.V."/>
            <person name="Hibbett D.S."/>
        </authorList>
    </citation>
    <scope>NUCLEOTIDE SEQUENCE [LARGE SCALE GENOMIC DNA]</scope>
    <source>
        <strain evidence="7">TFB10046</strain>
    </source>
</reference>